<gene>
    <name evidence="2" type="ORF">CRE_06674</name>
</gene>
<dbReference type="PANTHER" id="PTHR32020">
    <property type="entry name" value="LIN-8 DOMAIN CONTAINING-RELATED"/>
    <property type="match status" value="1"/>
</dbReference>
<dbReference type="RefSeq" id="XP_003109919.2">
    <property type="nucleotide sequence ID" value="XM_003109871.2"/>
</dbReference>
<dbReference type="Pfam" id="PF03353">
    <property type="entry name" value="Lin-8"/>
    <property type="match status" value="1"/>
</dbReference>
<protein>
    <submittedName>
        <fullName evidence="2">Uncharacterized protein</fullName>
    </submittedName>
</protein>
<name>E3M0W2_CAERE</name>
<keyword evidence="3" id="KW-1185">Reference proteome</keyword>
<dbReference type="KEGG" id="crq:GCK72_006756"/>
<reference evidence="2" key="1">
    <citation type="submission" date="2007-07" db="EMBL/GenBank/DDBJ databases">
        <title>PCAP assembly of the Caenorhabditis remanei genome.</title>
        <authorList>
            <consortium name="The Caenorhabditis remanei Sequencing Consortium"/>
            <person name="Wilson R.K."/>
        </authorList>
    </citation>
    <scope>NUCLEOTIDE SEQUENCE [LARGE SCALE GENOMIC DNA]</scope>
    <source>
        <strain evidence="2">PB4641</strain>
    </source>
</reference>
<feature type="region of interest" description="Disordered" evidence="1">
    <location>
        <begin position="1"/>
        <end position="22"/>
    </location>
</feature>
<dbReference type="AlphaFoldDB" id="E3M0W2"/>
<accession>E3M0W2</accession>
<dbReference type="PANTHER" id="PTHR32020:SF3">
    <property type="entry name" value="ARID DOMAIN-CONTAINING PROTEIN-RELATED"/>
    <property type="match status" value="1"/>
</dbReference>
<evidence type="ECO:0000313" key="2">
    <source>
        <dbReference type="EMBL" id="EFO88708.1"/>
    </source>
</evidence>
<dbReference type="GO" id="GO:0005634">
    <property type="term" value="C:nucleus"/>
    <property type="evidence" value="ECO:0007669"/>
    <property type="project" value="TreeGrafter"/>
</dbReference>
<evidence type="ECO:0000256" key="1">
    <source>
        <dbReference type="SAM" id="MobiDB-lite"/>
    </source>
</evidence>
<dbReference type="OrthoDB" id="5882934at2759"/>
<organism evidence="3">
    <name type="scientific">Caenorhabditis remanei</name>
    <name type="common">Caenorhabditis vulgaris</name>
    <dbReference type="NCBI Taxonomy" id="31234"/>
    <lineage>
        <taxon>Eukaryota</taxon>
        <taxon>Metazoa</taxon>
        <taxon>Ecdysozoa</taxon>
        <taxon>Nematoda</taxon>
        <taxon>Chromadorea</taxon>
        <taxon>Rhabditida</taxon>
        <taxon>Rhabditina</taxon>
        <taxon>Rhabditomorpha</taxon>
        <taxon>Rhabditoidea</taxon>
        <taxon>Rhabditidae</taxon>
        <taxon>Peloderinae</taxon>
        <taxon>Caenorhabditis</taxon>
    </lineage>
</organism>
<dbReference type="OMA" id="SMEHISH"/>
<dbReference type="CTD" id="9804404"/>
<dbReference type="EMBL" id="DS268421">
    <property type="protein sequence ID" value="EFO88708.1"/>
    <property type="molecule type" value="Genomic_DNA"/>
</dbReference>
<dbReference type="GeneID" id="9804404"/>
<dbReference type="InterPro" id="IPR005020">
    <property type="entry name" value="LIN-8"/>
</dbReference>
<dbReference type="HOGENOM" id="CLU_055340_0_0_1"/>
<proteinExistence type="predicted"/>
<dbReference type="Proteomes" id="UP000008281">
    <property type="component" value="Unassembled WGS sequence"/>
</dbReference>
<sequence>MSSTHQHRTIKSEPTNPQIWELPPSVPLPKLPLEDPNRKMTINQYLSISKNPQKVEQKWPTIDIPVKEKEVLKLVILDCISRTPEIIENKNTKTVHLDYAKVAIQVFRRTGYLLSPQVLMFVFRAAKEQLRIHLRAAISTKLVSPEEVEKKMWEWPVYGFIRFYRCKLQKWEAQLRQKYIKPVGGDHVVFDIDDNQLEDDQEMFFAVEEESYEEEDIVWETTQSESPPAILSSTVNIKFDHHEQFQEPPTSSSHDQWIPLMNNTFEHQSEGIIPIDQMIQLDQTDDHENTEIKFSGYTSNLTDEQLEDIREFEISMEHISHQANRVARRQPEKINRMRQALFLAVFELEKSDVTDMGEFFAGMAELYRSK</sequence>
<evidence type="ECO:0000313" key="3">
    <source>
        <dbReference type="Proteomes" id="UP000008281"/>
    </source>
</evidence>